<dbReference type="GO" id="GO:0046872">
    <property type="term" value="F:metal ion binding"/>
    <property type="evidence" value="ECO:0007669"/>
    <property type="project" value="UniProtKB-KW"/>
</dbReference>
<dbReference type="KEGG" id="doe:DENOEST_0233"/>
<feature type="signal peptide" evidence="6">
    <location>
        <begin position="1"/>
        <end position="17"/>
    </location>
</feature>
<keyword evidence="1" id="KW-0813">Transport</keyword>
<protein>
    <submittedName>
        <fullName evidence="8">Ethylbenzene dehydrogenase</fullName>
    </submittedName>
</protein>
<evidence type="ECO:0000256" key="1">
    <source>
        <dbReference type="ARBA" id="ARBA00022448"/>
    </source>
</evidence>
<keyword evidence="4" id="KW-0249">Electron transport</keyword>
<feature type="domain" description="Cytochrome c-552/DMSO reductase-like haem-binding" evidence="7">
    <location>
        <begin position="71"/>
        <end position="280"/>
    </location>
</feature>
<dbReference type="GO" id="GO:0020037">
    <property type="term" value="F:heme binding"/>
    <property type="evidence" value="ECO:0007669"/>
    <property type="project" value="InterPro"/>
</dbReference>
<dbReference type="Gene3D" id="2.60.40.1190">
    <property type="match status" value="1"/>
</dbReference>
<accession>A0A6S6XRQ5</accession>
<gene>
    <name evidence="8" type="ORF">DENOEST_0233</name>
</gene>
<dbReference type="AlphaFoldDB" id="A0A6S6XRQ5"/>
<evidence type="ECO:0000256" key="5">
    <source>
        <dbReference type="ARBA" id="ARBA00023004"/>
    </source>
</evidence>
<evidence type="ECO:0000256" key="6">
    <source>
        <dbReference type="SAM" id="SignalP"/>
    </source>
</evidence>
<dbReference type="Proteomes" id="UP000515733">
    <property type="component" value="Chromosome"/>
</dbReference>
<name>A0A6S6XRQ5_9PROT</name>
<dbReference type="EMBL" id="LR778301">
    <property type="protein sequence ID" value="CAB1367405.1"/>
    <property type="molecule type" value="Genomic_DNA"/>
</dbReference>
<evidence type="ECO:0000256" key="2">
    <source>
        <dbReference type="ARBA" id="ARBA00022617"/>
    </source>
</evidence>
<keyword evidence="6" id="KW-0732">Signal</keyword>
<dbReference type="Pfam" id="PF09459">
    <property type="entry name" value="EB_dh"/>
    <property type="match status" value="1"/>
</dbReference>
<keyword evidence="5" id="KW-0408">Iron</keyword>
<proteinExistence type="predicted"/>
<organism evidence="8 9">
    <name type="scientific">Denitratisoma oestradiolicum</name>
    <dbReference type="NCBI Taxonomy" id="311182"/>
    <lineage>
        <taxon>Bacteria</taxon>
        <taxon>Pseudomonadati</taxon>
        <taxon>Pseudomonadota</taxon>
        <taxon>Betaproteobacteria</taxon>
        <taxon>Nitrosomonadales</taxon>
        <taxon>Sterolibacteriaceae</taxon>
        <taxon>Denitratisoma</taxon>
    </lineage>
</organism>
<evidence type="ECO:0000256" key="3">
    <source>
        <dbReference type="ARBA" id="ARBA00022723"/>
    </source>
</evidence>
<reference evidence="8 9" key="1">
    <citation type="submission" date="2020-03" db="EMBL/GenBank/DDBJ databases">
        <authorList>
            <consortium name="Genoscope - CEA"/>
            <person name="William W."/>
        </authorList>
    </citation>
    <scope>NUCLEOTIDE SEQUENCE [LARGE SCALE GENOMIC DNA]</scope>
    <source>
        <strain evidence="9">DSM 16959</strain>
    </source>
</reference>
<keyword evidence="3" id="KW-0479">Metal-binding</keyword>
<keyword evidence="2" id="KW-0349">Heme</keyword>
<feature type="chain" id="PRO_5027977717" evidence="6">
    <location>
        <begin position="18"/>
        <end position="296"/>
    </location>
</feature>
<dbReference type="InterPro" id="IPR019020">
    <property type="entry name" value="Cyt-c552/DMSO_Rdtase_haem-bd"/>
</dbReference>
<keyword evidence="9" id="KW-1185">Reference proteome</keyword>
<sequence>MRIVPILLGLSSAVVLASEAPQSIPVIPLAAEPVVDGKLTDWGTGGWIKVPVKPAVATADRVRFGLNAEEKNVTGSLTVQLKAGIYQDRLFLALRWPDPTADTEYKGWEWQGSKYIESSKRDDMAAIRFHLGGDFDRSMLAGKTYKVDVWLWSAARTNPAGLAEDWTHQISGQPIEDAAEFEIPGSGIVYIKKNRDGGSPIYRPLRPPRTQGASRLPSFEMTGSAAGSIADVAARGAWKGGYWNLEFSRRLNTGNGDDAVFKPGQRLLGQIAIFNRADDENKSVSEPLSFDFSALR</sequence>
<evidence type="ECO:0000313" key="9">
    <source>
        <dbReference type="Proteomes" id="UP000515733"/>
    </source>
</evidence>
<evidence type="ECO:0000259" key="7">
    <source>
        <dbReference type="Pfam" id="PF09459"/>
    </source>
</evidence>
<evidence type="ECO:0000313" key="8">
    <source>
        <dbReference type="EMBL" id="CAB1367405.1"/>
    </source>
</evidence>
<dbReference type="RefSeq" id="WP_197970474.1">
    <property type="nucleotide sequence ID" value="NZ_LR778301.1"/>
</dbReference>
<evidence type="ECO:0000256" key="4">
    <source>
        <dbReference type="ARBA" id="ARBA00022982"/>
    </source>
</evidence>